<dbReference type="PROSITE" id="PS01229">
    <property type="entry name" value="COF_2"/>
    <property type="match status" value="1"/>
</dbReference>
<keyword evidence="6 10" id="KW-0067">ATP-binding</keyword>
<evidence type="ECO:0000256" key="2">
    <source>
        <dbReference type="ARBA" id="ARBA00006024"/>
    </source>
</evidence>
<dbReference type="InterPro" id="IPR023298">
    <property type="entry name" value="ATPase_P-typ_TM_dom_sf"/>
</dbReference>
<dbReference type="SFLD" id="SFLDG00002">
    <property type="entry name" value="C1.7:_P-type_atpase_like"/>
    <property type="match status" value="1"/>
</dbReference>
<keyword evidence="9 10" id="KW-0472">Membrane</keyword>
<dbReference type="EMBL" id="NHYE01005325">
    <property type="protein sequence ID" value="PPQ74644.1"/>
    <property type="molecule type" value="Genomic_DNA"/>
</dbReference>
<evidence type="ECO:0000256" key="6">
    <source>
        <dbReference type="ARBA" id="ARBA00022840"/>
    </source>
</evidence>
<comment type="similarity">
    <text evidence="2 10">Belongs to the cation transport ATPase (P-type) (TC 3.A.3) family. Type IB subfamily.</text>
</comment>
<dbReference type="PRINTS" id="PR00119">
    <property type="entry name" value="CATATPASE"/>
</dbReference>
<dbReference type="SUPFAM" id="SSF56784">
    <property type="entry name" value="HAD-like"/>
    <property type="match status" value="1"/>
</dbReference>
<dbReference type="PROSITE" id="PS50846">
    <property type="entry name" value="HMA_2"/>
    <property type="match status" value="1"/>
</dbReference>
<proteinExistence type="inferred from homology"/>
<dbReference type="InterPro" id="IPR027256">
    <property type="entry name" value="P-typ_ATPase_IB"/>
</dbReference>
<feature type="transmembrane region" description="Helical" evidence="10">
    <location>
        <begin position="547"/>
        <end position="577"/>
    </location>
</feature>
<keyword evidence="7" id="KW-1278">Translocase</keyword>
<dbReference type="GO" id="GO:0005507">
    <property type="term" value="F:copper ion binding"/>
    <property type="evidence" value="ECO:0007669"/>
    <property type="project" value="TreeGrafter"/>
</dbReference>
<dbReference type="GO" id="GO:0043682">
    <property type="term" value="F:P-type divalent copper transporter activity"/>
    <property type="evidence" value="ECO:0007669"/>
    <property type="project" value="TreeGrafter"/>
</dbReference>
<dbReference type="SUPFAM" id="SSF81665">
    <property type="entry name" value="Calcium ATPase, transmembrane domain M"/>
    <property type="match status" value="1"/>
</dbReference>
<dbReference type="GO" id="GO:0016020">
    <property type="term" value="C:membrane"/>
    <property type="evidence" value="ECO:0007669"/>
    <property type="project" value="UniProtKB-SubCell"/>
</dbReference>
<dbReference type="InterPro" id="IPR059000">
    <property type="entry name" value="ATPase_P-type_domA"/>
</dbReference>
<feature type="transmembrane region" description="Helical" evidence="10">
    <location>
        <begin position="238"/>
        <end position="258"/>
    </location>
</feature>
<comment type="subcellular location">
    <subcellularLocation>
        <location evidence="1">Membrane</location>
        <topology evidence="1">Multi-pass membrane protein</topology>
    </subcellularLocation>
</comment>
<accession>A0A409W807</accession>
<organism evidence="12 13">
    <name type="scientific">Gymnopilus dilepis</name>
    <dbReference type="NCBI Taxonomy" id="231916"/>
    <lineage>
        <taxon>Eukaryota</taxon>
        <taxon>Fungi</taxon>
        <taxon>Dikarya</taxon>
        <taxon>Basidiomycota</taxon>
        <taxon>Agaricomycotina</taxon>
        <taxon>Agaricomycetes</taxon>
        <taxon>Agaricomycetidae</taxon>
        <taxon>Agaricales</taxon>
        <taxon>Agaricineae</taxon>
        <taxon>Hymenogastraceae</taxon>
        <taxon>Gymnopilus</taxon>
    </lineage>
</organism>
<gene>
    <name evidence="12" type="ORF">CVT26_005689</name>
</gene>
<dbReference type="NCBIfam" id="TIGR01525">
    <property type="entry name" value="ATPase-IB_hvy"/>
    <property type="match status" value="1"/>
</dbReference>
<dbReference type="PANTHER" id="PTHR43520">
    <property type="entry name" value="ATP7, ISOFORM B"/>
    <property type="match status" value="1"/>
</dbReference>
<dbReference type="InterPro" id="IPR008250">
    <property type="entry name" value="ATPase_P-typ_transduc_dom_A_sf"/>
</dbReference>
<dbReference type="Proteomes" id="UP000284706">
    <property type="component" value="Unassembled WGS sequence"/>
</dbReference>
<dbReference type="SUPFAM" id="SSF81653">
    <property type="entry name" value="Calcium ATPase, transduction domain A"/>
    <property type="match status" value="1"/>
</dbReference>
<evidence type="ECO:0000256" key="5">
    <source>
        <dbReference type="ARBA" id="ARBA00022741"/>
    </source>
</evidence>
<reference evidence="12 13" key="1">
    <citation type="journal article" date="2018" name="Evol. Lett.">
        <title>Horizontal gene cluster transfer increased hallucinogenic mushroom diversity.</title>
        <authorList>
            <person name="Reynolds H.T."/>
            <person name="Vijayakumar V."/>
            <person name="Gluck-Thaler E."/>
            <person name="Korotkin H.B."/>
            <person name="Matheny P.B."/>
            <person name="Slot J.C."/>
        </authorList>
    </citation>
    <scope>NUCLEOTIDE SEQUENCE [LARGE SCALE GENOMIC DNA]</scope>
    <source>
        <strain evidence="12 13">SRW20</strain>
    </source>
</reference>
<dbReference type="STRING" id="231916.A0A409W807"/>
<dbReference type="InterPro" id="IPR023214">
    <property type="entry name" value="HAD_sf"/>
</dbReference>
<dbReference type="PROSITE" id="PS00154">
    <property type="entry name" value="ATPASE_E1_E2"/>
    <property type="match status" value="1"/>
</dbReference>
<dbReference type="Gene3D" id="3.40.50.1000">
    <property type="entry name" value="HAD superfamily/HAD-like"/>
    <property type="match status" value="1"/>
</dbReference>
<keyword evidence="5 10" id="KW-0547">Nucleotide-binding</keyword>
<evidence type="ECO:0000256" key="7">
    <source>
        <dbReference type="ARBA" id="ARBA00022967"/>
    </source>
</evidence>
<feature type="transmembrane region" description="Helical" evidence="10">
    <location>
        <begin position="737"/>
        <end position="759"/>
    </location>
</feature>
<evidence type="ECO:0000256" key="8">
    <source>
        <dbReference type="ARBA" id="ARBA00022989"/>
    </source>
</evidence>
<keyword evidence="3 10" id="KW-0812">Transmembrane</keyword>
<evidence type="ECO:0000313" key="12">
    <source>
        <dbReference type="EMBL" id="PPQ74644.1"/>
    </source>
</evidence>
<dbReference type="Pfam" id="PF00122">
    <property type="entry name" value="E1-E2_ATPase"/>
    <property type="match status" value="1"/>
</dbReference>
<dbReference type="GO" id="GO:0055070">
    <property type="term" value="P:copper ion homeostasis"/>
    <property type="evidence" value="ECO:0007669"/>
    <property type="project" value="TreeGrafter"/>
</dbReference>
<dbReference type="InterPro" id="IPR006121">
    <property type="entry name" value="HMA_dom"/>
</dbReference>
<dbReference type="InterPro" id="IPR044492">
    <property type="entry name" value="P_typ_ATPase_HD_dom"/>
</dbReference>
<feature type="transmembrane region" description="Helical" evidence="10">
    <location>
        <begin position="292"/>
        <end position="316"/>
    </location>
</feature>
<dbReference type="Pfam" id="PF00403">
    <property type="entry name" value="HMA"/>
    <property type="match status" value="1"/>
</dbReference>
<feature type="transmembrane region" description="Helical" evidence="10">
    <location>
        <begin position="328"/>
        <end position="347"/>
    </location>
</feature>
<evidence type="ECO:0000256" key="3">
    <source>
        <dbReference type="ARBA" id="ARBA00022692"/>
    </source>
</evidence>
<dbReference type="InterPro" id="IPR018303">
    <property type="entry name" value="ATPase_P-typ_P_site"/>
</dbReference>
<dbReference type="PANTHER" id="PTHR43520:SF32">
    <property type="entry name" value="COPPER RESISTANCE P-TYPE ATPASE (EUROFUNG)"/>
    <property type="match status" value="1"/>
</dbReference>
<dbReference type="InterPro" id="IPR023299">
    <property type="entry name" value="ATPase_P-typ_cyto_dom_N"/>
</dbReference>
<evidence type="ECO:0000256" key="10">
    <source>
        <dbReference type="RuleBase" id="RU362081"/>
    </source>
</evidence>
<keyword evidence="8 10" id="KW-1133">Transmembrane helix</keyword>
<dbReference type="CDD" id="cd00371">
    <property type="entry name" value="HMA"/>
    <property type="match status" value="1"/>
</dbReference>
<comment type="caution">
    <text evidence="12">The sequence shown here is derived from an EMBL/GenBank/DDBJ whole genome shotgun (WGS) entry which is preliminary data.</text>
</comment>
<dbReference type="InterPro" id="IPR036412">
    <property type="entry name" value="HAD-like_sf"/>
</dbReference>
<dbReference type="FunFam" id="3.30.70.100:FF:000001">
    <property type="entry name" value="ATPase copper transporting beta"/>
    <property type="match status" value="1"/>
</dbReference>
<sequence>MTKPSTEGKRHSDSPCAVELAVGGMTCSSCVRTITEAVSELEGVSEISVNQLGKSAHAVVTRASLTGTLVTLIEDLGYEAQVISVAPLTTQVSTEKGKRRAVALEFKGMRLIPEDVIDSVQQLEPSLIIEEPHSNDPPNVIRLSYAPKPPTFTIRSLVTSLSSLAAHQVSVEVYHPPSSDDVARRLYRKEQRSLLIRLLVAVLLSIPIFVIGIVYMSLVKETNSARRYFQSRTWSGQVPRGEWILFILSTPIMFYSAAEFHRRSIQELWFLWRPGSRVALSTRFFKFGSMNLLISLGVSVAYFSSIAELAISASVASSSDTSSTNGPMTYFDSVAFLTMFLLIGRFIEAFSKHQAANAVTLLGNLRSSEALLVIPESSSTTSSLDDKNEKAQNTISPSKRSCITKLSTDLLEVGDIVRVPPGASPPADGTVVSSETTYFDESSLTGESRDVPKSAGDQVFVGTINKLRVVDVKVEAVNEGTMLEQVIDAVRQGQAKRAPVERIVDVITSYFVPVVTSLAVLTWIVWLSLGLSGALPSDTLSGAVGGWAFWSLEFAISVFVIACPCGIGLAAPTALLVGSGLAAKHGILARGGGEAFQEASRIDVIVFDKTGTLTEGTEPKVTDVVVHPHLPSIGVDITSQTAVISDIVLQLASASSHPLCIALRLHFSSKGTSIFGTTIEEIPGCGVRGNFRFATSEGSRMIYAMMGNDIWLSEHGAALVKEDSAVSQKFRQEGKSVVLLALASEAAGPFSVVAFFAIADPIRSQAPTVVAHLQSQGIETWMISGDNDVTARAVAASVGIASDNVIAGVLPNQKAEKIRWLQTLPRTKRRRTWYGRKVDSKLARNIVAMVGDGINDAPALTAADVGIAMGSGSDVALSSAHFVLLSSNLRSLLILTDLSKKVFRRIKFNFVSYFVLVKASIELPMRQGWATVYNLVTLPIAAGAIYPAGHSRLSPVWSSLAMALSSLLLRLYKEPKFYKDEGSQISPLERV</sequence>
<dbReference type="GO" id="GO:0005524">
    <property type="term" value="F:ATP binding"/>
    <property type="evidence" value="ECO:0007669"/>
    <property type="project" value="UniProtKB-UniRule"/>
</dbReference>
<dbReference type="Gene3D" id="3.30.70.100">
    <property type="match status" value="1"/>
</dbReference>
<evidence type="ECO:0000256" key="1">
    <source>
        <dbReference type="ARBA" id="ARBA00004141"/>
    </source>
</evidence>
<dbReference type="SUPFAM" id="SSF55008">
    <property type="entry name" value="HMA, heavy metal-associated domain"/>
    <property type="match status" value="1"/>
</dbReference>
<evidence type="ECO:0000313" key="13">
    <source>
        <dbReference type="Proteomes" id="UP000284706"/>
    </source>
</evidence>
<feature type="transmembrane region" description="Helical" evidence="10">
    <location>
        <begin position="506"/>
        <end position="527"/>
    </location>
</feature>
<dbReference type="Pfam" id="PF00702">
    <property type="entry name" value="Hydrolase"/>
    <property type="match status" value="1"/>
</dbReference>
<protein>
    <recommendedName>
        <fullName evidence="11">HMA domain-containing protein</fullName>
    </recommendedName>
</protein>
<dbReference type="OrthoDB" id="432719at2759"/>
<dbReference type="NCBIfam" id="TIGR01494">
    <property type="entry name" value="ATPase_P-type"/>
    <property type="match status" value="1"/>
</dbReference>
<feature type="domain" description="HMA" evidence="11">
    <location>
        <begin position="16"/>
        <end position="81"/>
    </location>
</feature>
<keyword evidence="13" id="KW-1185">Reference proteome</keyword>
<dbReference type="SFLD" id="SFLDS00003">
    <property type="entry name" value="Haloacid_Dehalogenase"/>
    <property type="match status" value="1"/>
</dbReference>
<dbReference type="Gene3D" id="2.70.150.10">
    <property type="entry name" value="Calcium-transporting ATPase, cytoplasmic transduction domain A"/>
    <property type="match status" value="1"/>
</dbReference>
<feature type="transmembrane region" description="Helical" evidence="10">
    <location>
        <begin position="194"/>
        <end position="218"/>
    </location>
</feature>
<name>A0A409W807_9AGAR</name>
<evidence type="ECO:0000256" key="9">
    <source>
        <dbReference type="ARBA" id="ARBA00023136"/>
    </source>
</evidence>
<dbReference type="InterPro" id="IPR001757">
    <property type="entry name" value="P_typ_ATPase"/>
</dbReference>
<dbReference type="InParanoid" id="A0A409W807"/>
<dbReference type="SFLD" id="SFLDF00027">
    <property type="entry name" value="p-type_atpase"/>
    <property type="match status" value="1"/>
</dbReference>
<keyword evidence="4 10" id="KW-0479">Metal-binding</keyword>
<dbReference type="AlphaFoldDB" id="A0A409W807"/>
<evidence type="ECO:0000256" key="4">
    <source>
        <dbReference type="ARBA" id="ARBA00022723"/>
    </source>
</evidence>
<dbReference type="InterPro" id="IPR036163">
    <property type="entry name" value="HMA_dom_sf"/>
</dbReference>
<dbReference type="GO" id="GO:0016887">
    <property type="term" value="F:ATP hydrolysis activity"/>
    <property type="evidence" value="ECO:0007669"/>
    <property type="project" value="InterPro"/>
</dbReference>
<dbReference type="Gene3D" id="3.40.1110.10">
    <property type="entry name" value="Calcium-transporting ATPase, cytoplasmic domain N"/>
    <property type="match status" value="1"/>
</dbReference>
<evidence type="ECO:0000259" key="11">
    <source>
        <dbReference type="PROSITE" id="PS50846"/>
    </source>
</evidence>